<keyword evidence="8" id="KW-1185">Reference proteome</keyword>
<evidence type="ECO:0000256" key="4">
    <source>
        <dbReference type="ARBA" id="ARBA00023163"/>
    </source>
</evidence>
<dbReference type="RefSeq" id="WP_028106206.1">
    <property type="nucleotide sequence ID" value="NZ_LVVL01000001.1"/>
</dbReference>
<feature type="domain" description="HTH tetR-type" evidence="6">
    <location>
        <begin position="8"/>
        <end position="68"/>
    </location>
</feature>
<evidence type="ECO:0000256" key="5">
    <source>
        <dbReference type="PROSITE-ProRule" id="PRU00335"/>
    </source>
</evidence>
<dbReference type="Pfam" id="PF00440">
    <property type="entry name" value="TetR_N"/>
    <property type="match status" value="1"/>
</dbReference>
<reference evidence="7 8" key="1">
    <citation type="submission" date="2016-03" db="EMBL/GenBank/DDBJ databases">
        <authorList>
            <person name="Cho S.-Y."/>
            <person name="Lim S."/>
            <person name="Kim H."/>
            <person name="Soh E.H."/>
            <person name="Moon J.S."/>
        </authorList>
    </citation>
    <scope>NUCLEOTIDE SEQUENCE [LARGE SCALE GENOMIC DNA]</scope>
    <source>
        <strain evidence="7 8">KCTC 3810</strain>
    </source>
</reference>
<evidence type="ECO:0000256" key="2">
    <source>
        <dbReference type="ARBA" id="ARBA00023015"/>
    </source>
</evidence>
<dbReference type="SUPFAM" id="SSF46689">
    <property type="entry name" value="Homeodomain-like"/>
    <property type="match status" value="1"/>
</dbReference>
<dbReference type="PROSITE" id="PS01081">
    <property type="entry name" value="HTH_TETR_1"/>
    <property type="match status" value="1"/>
</dbReference>
<organism evidence="7 8">
    <name type="scientific">Exiguobacterium undae</name>
    <dbReference type="NCBI Taxonomy" id="169177"/>
    <lineage>
        <taxon>Bacteria</taxon>
        <taxon>Bacillati</taxon>
        <taxon>Bacillota</taxon>
        <taxon>Bacilli</taxon>
        <taxon>Bacillales</taxon>
        <taxon>Bacillales Family XII. Incertae Sedis</taxon>
        <taxon>Exiguobacterium</taxon>
    </lineage>
</organism>
<dbReference type="Proteomes" id="UP000078447">
    <property type="component" value="Unassembled WGS sequence"/>
</dbReference>
<dbReference type="PROSITE" id="PS50977">
    <property type="entry name" value="HTH_TETR_2"/>
    <property type="match status" value="1"/>
</dbReference>
<dbReference type="PANTHER" id="PTHR30055:SF226">
    <property type="entry name" value="HTH-TYPE TRANSCRIPTIONAL REGULATOR PKSA"/>
    <property type="match status" value="1"/>
</dbReference>
<keyword evidence="4" id="KW-0804">Transcription</keyword>
<evidence type="ECO:0000313" key="8">
    <source>
        <dbReference type="Proteomes" id="UP000078447"/>
    </source>
</evidence>
<dbReference type="InterPro" id="IPR036271">
    <property type="entry name" value="Tet_transcr_reg_TetR-rel_C_sf"/>
</dbReference>
<dbReference type="SUPFAM" id="SSF48498">
    <property type="entry name" value="Tetracyclin repressor-like, C-terminal domain"/>
    <property type="match status" value="1"/>
</dbReference>
<gene>
    <name evidence="7" type="ORF">A3783_05300</name>
</gene>
<dbReference type="PANTHER" id="PTHR30055">
    <property type="entry name" value="HTH-TYPE TRANSCRIPTIONAL REGULATOR RUTR"/>
    <property type="match status" value="1"/>
</dbReference>
<evidence type="ECO:0000259" key="6">
    <source>
        <dbReference type="PROSITE" id="PS50977"/>
    </source>
</evidence>
<accession>A0ABX2VAU8</accession>
<dbReference type="InterPro" id="IPR001647">
    <property type="entry name" value="HTH_TetR"/>
</dbReference>
<sequence>MPKQVDHEKRRRQIAEATWRLISTEGIEQATVRKIAQEAGLSLGALRHYFATQDELLRFSMELVSERAQQRITTIFEQGGPPKQVLLDVLLEVLPYKEEYQLEMSVWFQFMMAAYRSKTDTGTDDIFRMCLVLLERLPAGTLRDGIDVRLEAERLAALIDGLAFHALFRPERLTKDRLKTILVHHLNTIFQS</sequence>
<dbReference type="InterPro" id="IPR039538">
    <property type="entry name" value="BetI_C"/>
</dbReference>
<dbReference type="Pfam" id="PF13977">
    <property type="entry name" value="TetR_C_6"/>
    <property type="match status" value="1"/>
</dbReference>
<dbReference type="EMBL" id="LVVL01000001">
    <property type="protein sequence ID" value="OAN15353.1"/>
    <property type="molecule type" value="Genomic_DNA"/>
</dbReference>
<protein>
    <recommendedName>
        <fullName evidence="6">HTH tetR-type domain-containing protein</fullName>
    </recommendedName>
</protein>
<dbReference type="Gene3D" id="1.10.357.10">
    <property type="entry name" value="Tetracycline Repressor, domain 2"/>
    <property type="match status" value="1"/>
</dbReference>
<evidence type="ECO:0000256" key="1">
    <source>
        <dbReference type="ARBA" id="ARBA00022491"/>
    </source>
</evidence>
<evidence type="ECO:0000313" key="7">
    <source>
        <dbReference type="EMBL" id="OAN15353.1"/>
    </source>
</evidence>
<keyword evidence="1" id="KW-0678">Repressor</keyword>
<feature type="DNA-binding region" description="H-T-H motif" evidence="5">
    <location>
        <begin position="31"/>
        <end position="50"/>
    </location>
</feature>
<keyword evidence="2" id="KW-0805">Transcription regulation</keyword>
<keyword evidence="3 5" id="KW-0238">DNA-binding</keyword>
<evidence type="ECO:0000256" key="3">
    <source>
        <dbReference type="ARBA" id="ARBA00023125"/>
    </source>
</evidence>
<dbReference type="InterPro" id="IPR009057">
    <property type="entry name" value="Homeodomain-like_sf"/>
</dbReference>
<dbReference type="PRINTS" id="PR00455">
    <property type="entry name" value="HTHTETR"/>
</dbReference>
<name>A0ABX2VAU8_9BACL</name>
<comment type="caution">
    <text evidence="7">The sequence shown here is derived from an EMBL/GenBank/DDBJ whole genome shotgun (WGS) entry which is preliminary data.</text>
</comment>
<dbReference type="InterPro" id="IPR023772">
    <property type="entry name" value="DNA-bd_HTH_TetR-type_CS"/>
</dbReference>
<dbReference type="InterPro" id="IPR050109">
    <property type="entry name" value="HTH-type_TetR-like_transc_reg"/>
</dbReference>
<proteinExistence type="predicted"/>